<comment type="similarity">
    <text evidence="8 9">Belongs to the TRAP transporter small permease family.</text>
</comment>
<comment type="subunit">
    <text evidence="9">The complex comprises the extracytoplasmic solute receptor protein and the two transmembrane proteins.</text>
</comment>
<evidence type="ECO:0000256" key="7">
    <source>
        <dbReference type="ARBA" id="ARBA00023136"/>
    </source>
</evidence>
<feature type="transmembrane region" description="Helical" evidence="9">
    <location>
        <begin position="90"/>
        <end position="112"/>
    </location>
</feature>
<gene>
    <name evidence="12" type="ORF">GCM10011322_31950</name>
</gene>
<dbReference type="AlphaFoldDB" id="A0A917QBI3"/>
<dbReference type="GO" id="GO:0022857">
    <property type="term" value="F:transmembrane transporter activity"/>
    <property type="evidence" value="ECO:0007669"/>
    <property type="project" value="UniProtKB-UniRule"/>
</dbReference>
<accession>A0A917QBI3</accession>
<feature type="transmembrane region" description="Helical" evidence="9">
    <location>
        <begin position="50"/>
        <end position="69"/>
    </location>
</feature>
<dbReference type="Pfam" id="PF04290">
    <property type="entry name" value="DctQ"/>
    <property type="match status" value="1"/>
</dbReference>
<sequence length="195" mass="21650">MRVLRAYVAVVDRCNWAIGRVVMFGLFALMGILLWSSISKTFFVPSLWTLEMAQFVMVAYFILGGPYAMQMGSNVRMDLIYGALSPRRKALMDVLTVGFLIFYLGVLLWGGIESTIYSFSFGGERSSSAWRPYLWPIKVTICIGVTLMLLQALSELAKDVLYLATGEPVRHEDEAPGSQALGEKDGGEKERGDAL</sequence>
<protein>
    <recommendedName>
        <fullName evidence="9">TRAP transporter small permease protein</fullName>
    </recommendedName>
</protein>
<comment type="function">
    <text evidence="9">Part of the tripartite ATP-independent periplasmic (TRAP) transport system.</text>
</comment>
<dbReference type="InterPro" id="IPR007387">
    <property type="entry name" value="TRAP_DctQ"/>
</dbReference>
<dbReference type="InterPro" id="IPR055348">
    <property type="entry name" value="DctQ"/>
</dbReference>
<proteinExistence type="inferred from homology"/>
<keyword evidence="3" id="KW-1003">Cell membrane</keyword>
<keyword evidence="5 9" id="KW-0812">Transmembrane</keyword>
<evidence type="ECO:0000256" key="4">
    <source>
        <dbReference type="ARBA" id="ARBA00022519"/>
    </source>
</evidence>
<keyword evidence="4 9" id="KW-0997">Cell inner membrane</keyword>
<dbReference type="PANTHER" id="PTHR35011">
    <property type="entry name" value="2,3-DIKETO-L-GULONATE TRAP TRANSPORTER SMALL PERMEASE PROTEIN YIAM"/>
    <property type="match status" value="1"/>
</dbReference>
<evidence type="ECO:0000313" key="13">
    <source>
        <dbReference type="Proteomes" id="UP000600449"/>
    </source>
</evidence>
<dbReference type="RefSeq" id="WP_188914241.1">
    <property type="nucleotide sequence ID" value="NZ_BMMF01000009.1"/>
</dbReference>
<evidence type="ECO:0000256" key="8">
    <source>
        <dbReference type="ARBA" id="ARBA00038436"/>
    </source>
</evidence>
<dbReference type="Proteomes" id="UP000600449">
    <property type="component" value="Unassembled WGS sequence"/>
</dbReference>
<evidence type="ECO:0000256" key="5">
    <source>
        <dbReference type="ARBA" id="ARBA00022692"/>
    </source>
</evidence>
<dbReference type="GO" id="GO:0005886">
    <property type="term" value="C:plasma membrane"/>
    <property type="evidence" value="ECO:0007669"/>
    <property type="project" value="UniProtKB-SubCell"/>
</dbReference>
<feature type="domain" description="Tripartite ATP-independent periplasmic transporters DctQ component" evidence="11">
    <location>
        <begin position="29"/>
        <end position="160"/>
    </location>
</feature>
<feature type="region of interest" description="Disordered" evidence="10">
    <location>
        <begin position="170"/>
        <end position="195"/>
    </location>
</feature>
<comment type="subcellular location">
    <subcellularLocation>
        <location evidence="1 9">Cell inner membrane</location>
        <topology evidence="1 9">Multi-pass membrane protein</topology>
    </subcellularLocation>
</comment>
<feature type="transmembrane region" description="Helical" evidence="9">
    <location>
        <begin position="21"/>
        <end position="38"/>
    </location>
</feature>
<evidence type="ECO:0000256" key="1">
    <source>
        <dbReference type="ARBA" id="ARBA00004429"/>
    </source>
</evidence>
<organism evidence="12 13">
    <name type="scientific">Salinarimonas ramus</name>
    <dbReference type="NCBI Taxonomy" id="690164"/>
    <lineage>
        <taxon>Bacteria</taxon>
        <taxon>Pseudomonadati</taxon>
        <taxon>Pseudomonadota</taxon>
        <taxon>Alphaproteobacteria</taxon>
        <taxon>Hyphomicrobiales</taxon>
        <taxon>Salinarimonadaceae</taxon>
        <taxon>Salinarimonas</taxon>
    </lineage>
</organism>
<evidence type="ECO:0000256" key="9">
    <source>
        <dbReference type="RuleBase" id="RU369079"/>
    </source>
</evidence>
<feature type="compositionally biased region" description="Basic and acidic residues" evidence="10">
    <location>
        <begin position="182"/>
        <end position="195"/>
    </location>
</feature>
<evidence type="ECO:0000259" key="11">
    <source>
        <dbReference type="Pfam" id="PF04290"/>
    </source>
</evidence>
<dbReference type="EMBL" id="BMMF01000009">
    <property type="protein sequence ID" value="GGK42420.1"/>
    <property type="molecule type" value="Genomic_DNA"/>
</dbReference>
<comment type="caution">
    <text evidence="12">The sequence shown here is derived from an EMBL/GenBank/DDBJ whole genome shotgun (WGS) entry which is preliminary data.</text>
</comment>
<dbReference type="PANTHER" id="PTHR35011:SF4">
    <property type="entry name" value="SLL1102 PROTEIN"/>
    <property type="match status" value="1"/>
</dbReference>
<name>A0A917QBI3_9HYPH</name>
<keyword evidence="2 9" id="KW-0813">Transport</keyword>
<feature type="transmembrane region" description="Helical" evidence="9">
    <location>
        <begin position="132"/>
        <end position="153"/>
    </location>
</feature>
<reference evidence="12 13" key="1">
    <citation type="journal article" date="2014" name="Int. J. Syst. Evol. Microbiol.">
        <title>Complete genome sequence of Corynebacterium casei LMG S-19264T (=DSM 44701T), isolated from a smear-ripened cheese.</title>
        <authorList>
            <consortium name="US DOE Joint Genome Institute (JGI-PGF)"/>
            <person name="Walter F."/>
            <person name="Albersmeier A."/>
            <person name="Kalinowski J."/>
            <person name="Ruckert C."/>
        </authorList>
    </citation>
    <scope>NUCLEOTIDE SEQUENCE [LARGE SCALE GENOMIC DNA]</scope>
    <source>
        <strain evidence="12 13">CGMCC 1.9161</strain>
    </source>
</reference>
<keyword evidence="7 9" id="KW-0472">Membrane</keyword>
<evidence type="ECO:0000313" key="12">
    <source>
        <dbReference type="EMBL" id="GGK42420.1"/>
    </source>
</evidence>
<evidence type="ECO:0000256" key="3">
    <source>
        <dbReference type="ARBA" id="ARBA00022475"/>
    </source>
</evidence>
<keyword evidence="6 9" id="KW-1133">Transmembrane helix</keyword>
<evidence type="ECO:0000256" key="2">
    <source>
        <dbReference type="ARBA" id="ARBA00022448"/>
    </source>
</evidence>
<evidence type="ECO:0000256" key="6">
    <source>
        <dbReference type="ARBA" id="ARBA00022989"/>
    </source>
</evidence>
<evidence type="ECO:0000256" key="10">
    <source>
        <dbReference type="SAM" id="MobiDB-lite"/>
    </source>
</evidence>
<keyword evidence="13" id="KW-1185">Reference proteome</keyword>